<evidence type="ECO:0000313" key="1">
    <source>
        <dbReference type="EMBL" id="VYU52330.1"/>
    </source>
</evidence>
<sequence length="191" mass="20613">MKRHYFMEKIPVLLTALMFLWGMPAVWAADMDNPVETSVRVSVCPGTAELGQALFLNAEIRAQSLAVVESGRVDFYLIDDDSDTERLVGVAAVQESVAKSSLKPGSSFYPARAGTYTLIARYRAAEDGYSGSETRIVLSMTDSSAGPAGLITGAALADEGSVLLAAGMLLVLVLLIILWHWFIRQDKLGAR</sequence>
<proteinExistence type="predicted"/>
<name>A0A6N3FK06_EUBLI</name>
<dbReference type="AlphaFoldDB" id="A0A6N3FK06"/>
<gene>
    <name evidence="1" type="ORF">ELLFYP34_00456</name>
</gene>
<dbReference type="EMBL" id="CACRTR010000012">
    <property type="protein sequence ID" value="VYU52330.1"/>
    <property type="molecule type" value="Genomic_DNA"/>
</dbReference>
<protein>
    <submittedName>
        <fullName evidence="1">Uncharacterized protein</fullName>
    </submittedName>
</protein>
<reference evidence="1" key="1">
    <citation type="submission" date="2019-11" db="EMBL/GenBank/DDBJ databases">
        <authorList>
            <person name="Feng L."/>
        </authorList>
    </citation>
    <scope>NUCLEOTIDE SEQUENCE</scope>
    <source>
        <strain evidence="1">ElimosumLFYP34</strain>
    </source>
</reference>
<accession>A0A6N3FK06</accession>
<organism evidence="1">
    <name type="scientific">Eubacterium limosum</name>
    <dbReference type="NCBI Taxonomy" id="1736"/>
    <lineage>
        <taxon>Bacteria</taxon>
        <taxon>Bacillati</taxon>
        <taxon>Bacillota</taxon>
        <taxon>Clostridia</taxon>
        <taxon>Eubacteriales</taxon>
        <taxon>Eubacteriaceae</taxon>
        <taxon>Eubacterium</taxon>
    </lineage>
</organism>